<evidence type="ECO:0000256" key="7">
    <source>
        <dbReference type="ARBA" id="ARBA00014680"/>
    </source>
</evidence>
<dbReference type="RefSeq" id="WP_203627207.1">
    <property type="nucleotide sequence ID" value="NZ_BOLQ01000012.1"/>
</dbReference>
<evidence type="ECO:0000256" key="5">
    <source>
        <dbReference type="ARBA" id="ARBA00011738"/>
    </source>
</evidence>
<dbReference type="Gene3D" id="3.90.1170.30">
    <property type="entry name" value="Pyrimidine nucleoside phosphorylase-like, C-terminal domain"/>
    <property type="match status" value="1"/>
</dbReference>
<reference evidence="14" key="1">
    <citation type="journal article" date="2019" name="Int. J. Syst. Evol. Microbiol.">
        <title>The Global Catalogue of Microorganisms (GCM) 10K type strain sequencing project: providing services to taxonomists for standard genome sequencing and annotation.</title>
        <authorList>
            <consortium name="The Broad Institute Genomics Platform"/>
            <consortium name="The Broad Institute Genome Sequencing Center for Infectious Disease"/>
            <person name="Wu L."/>
            <person name="Ma J."/>
        </authorList>
    </citation>
    <scope>NUCLEOTIDE SEQUENCE [LARGE SCALE GENOMIC DNA]</scope>
    <source>
        <strain evidence="14">CCM 8980</strain>
    </source>
</reference>
<feature type="domain" description="Pyrimidine nucleoside phosphorylase C-terminal" evidence="12">
    <location>
        <begin position="345"/>
        <end position="418"/>
    </location>
</feature>
<dbReference type="InterPro" id="IPR017872">
    <property type="entry name" value="Pyrmidine_PPase_CS"/>
</dbReference>
<dbReference type="PANTHER" id="PTHR10515">
    <property type="entry name" value="THYMIDINE PHOSPHORYLASE"/>
    <property type="match status" value="1"/>
</dbReference>
<sequence>MRMVDLITKKRDGKTLTKEEITWLIGQYVAGEVPDYQMSAFLMATYFQGMTDEEQSQLAFAMLDSGDRLDLSSIPGIKVDKHSTGGVGDKISIPLTPLVAALGVSVPMISGRGLGHTGGTLDKLESIPGFKVDLTETQFIDQVQDVGAAIVSASGDLAPADRRIYALRDVTGTVESIPLIASSIMSKKIASGTNALVFDVKVGEGAFMKTRAQAEKLAKALVAIAKAAGVASVALLTAMDQPLGVTIGNSLEIAESVAILRNQGPADVRQLTIALAAQMLVLAGKTDSLEVATNLAEDALRDGRALRKFKQLITAQGGDASIVDQPQTLPQAKLKVPVKATTSGYLTSIDAEALGTAVMQLGGGRAKQDDVLDLAVGLVLHKKVGTPVHEGDTLAMVHADSEPQEALLEAVRQAFVIGEAAPEKTPLILQVVRPEA</sequence>
<dbReference type="PROSITE" id="PS00647">
    <property type="entry name" value="THYMID_PHOSPHORYLASE"/>
    <property type="match status" value="1"/>
</dbReference>
<comment type="cofactor">
    <cofactor evidence="2">
        <name>K(+)</name>
        <dbReference type="ChEBI" id="CHEBI:29103"/>
    </cofactor>
</comment>
<dbReference type="NCBIfam" id="NF004747">
    <property type="entry name" value="PRK06078.1"/>
    <property type="match status" value="1"/>
</dbReference>
<evidence type="ECO:0000313" key="14">
    <source>
        <dbReference type="Proteomes" id="UP001597196"/>
    </source>
</evidence>
<dbReference type="InterPro" id="IPR018090">
    <property type="entry name" value="Pyrmidine_PPas_bac/euk"/>
</dbReference>
<dbReference type="PIRSF" id="PIRSF000478">
    <property type="entry name" value="TP_PyNP"/>
    <property type="match status" value="1"/>
</dbReference>
<dbReference type="PANTHER" id="PTHR10515:SF0">
    <property type="entry name" value="THYMIDINE PHOSPHORYLASE"/>
    <property type="match status" value="1"/>
</dbReference>
<dbReference type="Proteomes" id="UP001597196">
    <property type="component" value="Unassembled WGS sequence"/>
</dbReference>
<comment type="catalytic activity">
    <reaction evidence="11">
        <text>thymidine + phosphate = 2-deoxy-alpha-D-ribose 1-phosphate + thymine</text>
        <dbReference type="Rhea" id="RHEA:16037"/>
        <dbReference type="ChEBI" id="CHEBI:17748"/>
        <dbReference type="ChEBI" id="CHEBI:17821"/>
        <dbReference type="ChEBI" id="CHEBI:43474"/>
        <dbReference type="ChEBI" id="CHEBI:57259"/>
        <dbReference type="EC" id="2.4.2.2"/>
    </reaction>
</comment>
<dbReference type="SMART" id="SM00941">
    <property type="entry name" value="PYNP_C"/>
    <property type="match status" value="1"/>
</dbReference>
<evidence type="ECO:0000256" key="8">
    <source>
        <dbReference type="ARBA" id="ARBA00022676"/>
    </source>
</evidence>
<dbReference type="InterPro" id="IPR000053">
    <property type="entry name" value="Thymidine/pyrmidine_PPase"/>
</dbReference>
<dbReference type="InterPro" id="IPR013102">
    <property type="entry name" value="PYNP_C"/>
</dbReference>
<dbReference type="Pfam" id="PF00591">
    <property type="entry name" value="Glycos_transf_3"/>
    <property type="match status" value="1"/>
</dbReference>
<evidence type="ECO:0000256" key="3">
    <source>
        <dbReference type="ARBA" id="ARBA00003877"/>
    </source>
</evidence>
<evidence type="ECO:0000256" key="10">
    <source>
        <dbReference type="ARBA" id="ARBA00048453"/>
    </source>
</evidence>
<evidence type="ECO:0000256" key="1">
    <source>
        <dbReference type="ARBA" id="ARBA00001066"/>
    </source>
</evidence>
<proteinExistence type="inferred from homology"/>
<dbReference type="SUPFAM" id="SSF52418">
    <property type="entry name" value="Nucleoside phosphorylase/phosphoribosyltransferase catalytic domain"/>
    <property type="match status" value="1"/>
</dbReference>
<comment type="caution">
    <text evidence="13">The sequence shown here is derived from an EMBL/GenBank/DDBJ whole genome shotgun (WGS) entry which is preliminary data.</text>
</comment>
<keyword evidence="14" id="KW-1185">Reference proteome</keyword>
<dbReference type="GO" id="GO:0016154">
    <property type="term" value="F:pyrimidine-nucleoside phosphorylase activity"/>
    <property type="evidence" value="ECO:0007669"/>
    <property type="project" value="UniProtKB-EC"/>
</dbReference>
<dbReference type="EC" id="2.4.2.2" evidence="6"/>
<name>A0ABW4CGH7_9LACO</name>
<dbReference type="Pfam" id="PF02885">
    <property type="entry name" value="Glycos_trans_3N"/>
    <property type="match status" value="1"/>
</dbReference>
<dbReference type="EMBL" id="JBHTOC010000002">
    <property type="protein sequence ID" value="MFD1429053.1"/>
    <property type="molecule type" value="Genomic_DNA"/>
</dbReference>
<dbReference type="InterPro" id="IPR035902">
    <property type="entry name" value="Nuc_phospho_transferase"/>
</dbReference>
<gene>
    <name evidence="13" type="ORF">ACFQ4P_02165</name>
</gene>
<comment type="catalytic activity">
    <reaction evidence="10">
        <text>uridine + phosphate = alpha-D-ribose 1-phosphate + uracil</text>
        <dbReference type="Rhea" id="RHEA:24388"/>
        <dbReference type="ChEBI" id="CHEBI:16704"/>
        <dbReference type="ChEBI" id="CHEBI:17568"/>
        <dbReference type="ChEBI" id="CHEBI:43474"/>
        <dbReference type="ChEBI" id="CHEBI:57720"/>
        <dbReference type="EC" id="2.4.2.2"/>
    </reaction>
</comment>
<dbReference type="InterPro" id="IPR036566">
    <property type="entry name" value="PYNP-like_C_sf"/>
</dbReference>
<dbReference type="SUPFAM" id="SSF47648">
    <property type="entry name" value="Nucleoside phosphorylase/phosphoribosyltransferase N-terminal domain"/>
    <property type="match status" value="1"/>
</dbReference>
<dbReference type="SUPFAM" id="SSF54680">
    <property type="entry name" value="Pyrimidine nucleoside phosphorylase C-terminal domain"/>
    <property type="match status" value="1"/>
</dbReference>
<keyword evidence="8 13" id="KW-0328">Glycosyltransferase</keyword>
<dbReference type="NCBIfam" id="NF004490">
    <property type="entry name" value="PRK05820.1"/>
    <property type="match status" value="1"/>
</dbReference>
<evidence type="ECO:0000313" key="13">
    <source>
        <dbReference type="EMBL" id="MFD1429053.1"/>
    </source>
</evidence>
<evidence type="ECO:0000256" key="9">
    <source>
        <dbReference type="ARBA" id="ARBA00022679"/>
    </source>
</evidence>
<evidence type="ECO:0000256" key="11">
    <source>
        <dbReference type="ARBA" id="ARBA00048525"/>
    </source>
</evidence>
<dbReference type="NCBIfam" id="TIGR02644">
    <property type="entry name" value="Y_phosphoryl"/>
    <property type="match status" value="1"/>
</dbReference>
<comment type="similarity">
    <text evidence="4">Belongs to the thymidine/pyrimidine-nucleoside phosphorylase family.</text>
</comment>
<evidence type="ECO:0000259" key="12">
    <source>
        <dbReference type="SMART" id="SM00941"/>
    </source>
</evidence>
<dbReference type="Pfam" id="PF07831">
    <property type="entry name" value="PYNP_C"/>
    <property type="match status" value="1"/>
</dbReference>
<protein>
    <recommendedName>
        <fullName evidence="7">Pyrimidine-nucleoside phosphorylase</fullName>
        <ecNumber evidence="6">2.4.2.2</ecNumber>
    </recommendedName>
</protein>
<accession>A0ABW4CGH7</accession>
<evidence type="ECO:0000256" key="4">
    <source>
        <dbReference type="ARBA" id="ARBA00006915"/>
    </source>
</evidence>
<evidence type="ECO:0000256" key="6">
    <source>
        <dbReference type="ARBA" id="ARBA00011889"/>
    </source>
</evidence>
<dbReference type="Gene3D" id="1.20.970.10">
    <property type="entry name" value="Transferase, Pyrimidine Nucleoside Phosphorylase, Chain C"/>
    <property type="match status" value="1"/>
</dbReference>
<dbReference type="Gene3D" id="3.40.1030.10">
    <property type="entry name" value="Nucleoside phosphorylase/phosphoribosyltransferase catalytic domain"/>
    <property type="match status" value="1"/>
</dbReference>
<dbReference type="InterPro" id="IPR017459">
    <property type="entry name" value="Glycosyl_Trfase_fam3_N_dom"/>
</dbReference>
<organism evidence="13 14">
    <name type="scientific">Lacticaseibacillus mingshuiensis</name>
    <dbReference type="NCBI Taxonomy" id="2799574"/>
    <lineage>
        <taxon>Bacteria</taxon>
        <taxon>Bacillati</taxon>
        <taxon>Bacillota</taxon>
        <taxon>Bacilli</taxon>
        <taxon>Lactobacillales</taxon>
        <taxon>Lactobacillaceae</taxon>
        <taxon>Lacticaseibacillus</taxon>
    </lineage>
</organism>
<evidence type="ECO:0000256" key="2">
    <source>
        <dbReference type="ARBA" id="ARBA00001958"/>
    </source>
</evidence>
<comment type="function">
    <text evidence="3">Catalyzes phosphorolysis of the pyrimidine nucleosides uridine, thymidine and 2'-deoxyuridine with the formation of the corresponding pyrimidine base and ribose-1-phosphate.</text>
</comment>
<dbReference type="InterPro" id="IPR000312">
    <property type="entry name" value="Glycosyl_Trfase_fam3"/>
</dbReference>
<comment type="catalytic activity">
    <reaction evidence="1">
        <text>2'-deoxyuridine + phosphate = 2-deoxy-alpha-D-ribose 1-phosphate + uracil</text>
        <dbReference type="Rhea" id="RHEA:22824"/>
        <dbReference type="ChEBI" id="CHEBI:16450"/>
        <dbReference type="ChEBI" id="CHEBI:17568"/>
        <dbReference type="ChEBI" id="CHEBI:43474"/>
        <dbReference type="ChEBI" id="CHEBI:57259"/>
        <dbReference type="EC" id="2.4.2.2"/>
    </reaction>
</comment>
<comment type="subunit">
    <text evidence="5">Homodimer.</text>
</comment>
<keyword evidence="9 13" id="KW-0808">Transferase</keyword>
<dbReference type="InterPro" id="IPR036320">
    <property type="entry name" value="Glycosyl_Trfase_fam3_N_dom_sf"/>
</dbReference>